<dbReference type="InterPro" id="IPR013320">
    <property type="entry name" value="ConA-like_dom_sf"/>
</dbReference>
<dbReference type="EMBL" id="LR877157">
    <property type="protein sequence ID" value="CAD2219109.1"/>
    <property type="molecule type" value="Genomic_DNA"/>
</dbReference>
<dbReference type="PANTHER" id="PTHR13743">
    <property type="entry name" value="BEIGE/BEACH-RELATED"/>
    <property type="match status" value="1"/>
</dbReference>
<protein>
    <recommendedName>
        <fullName evidence="3">Concanavalin A-like lectin/glucanases superfamily</fullName>
    </recommendedName>
</protein>
<sequence>MSFVCGILVNIQKEYDITDFVGFIVDCLLKCSIKDGDSKLVLVDFFVSYVSNNPEVGASVIRRGLLQAVLRNVDKESFQAEPTRRYVERLSVLLKILIREDTDTKPLEEVEFPNALLDLLLFFFEKGEKRTAVVLRDMYSFLLIKTMSFFNNIVIRLSNATETKPWGEDTTVLLATLIGALRKRTHAEKAIASNALELCFTLVRDIENSLYPAVDLELLGCILNFILPSVAHSDVWVLFESSIGTMRRTTESTQFVIDLCCGDFQTLKRMRMAALVFEEQHPEIDRRGPGYHVYGEYFLPKTPFCEFEYLLNVLFNWSSQAFEKSEADSDSLVKVVESLLVLSGTKISNTYAVKHIMTHGRLGLLPCVMNITDPTLRPLFFSDDHSLQSILHKQDAWLAALQHSPVEENEYKYNVRFAGPSGASGLVKCTEMWPSLDGYSVSIWVSWNLLASTEADQRMQLWQMSWVSSGKRFAVSLSVNATKECCYYTISEDQASQTVELPYIPPYSWTHVVTSHRRTKLFSSDISVYFNGCNVLSKEFSYPFGVQTAMNSVAAFPSFFTNLHCTVGSSPDYSGQAAMSLISFSVFNCELSSEDVFSLYSYGPNPKGGAKWDKGGTDTVSIESNYLHDEVLRGLEVCNSTDQLDSVCEQRFLTFSLPF</sequence>
<dbReference type="PANTHER" id="PTHR13743:SF123">
    <property type="entry name" value="PROTEIN FAN"/>
    <property type="match status" value="1"/>
</dbReference>
<proteinExistence type="predicted"/>
<dbReference type="InterPro" id="IPR050865">
    <property type="entry name" value="BEACH_Domain"/>
</dbReference>
<dbReference type="Gene3D" id="2.60.120.200">
    <property type="match status" value="1"/>
</dbReference>
<evidence type="ECO:0000313" key="1">
    <source>
        <dbReference type="EMBL" id="CAD2219109.1"/>
    </source>
</evidence>
<dbReference type="OrthoDB" id="26681at2759"/>
<dbReference type="SUPFAM" id="SSF49899">
    <property type="entry name" value="Concanavalin A-like lectins/glucanases"/>
    <property type="match status" value="1"/>
</dbReference>
<evidence type="ECO:0008006" key="3">
    <source>
        <dbReference type="Google" id="ProtNLM"/>
    </source>
</evidence>
<reference evidence="1 2" key="1">
    <citation type="submission" date="2020-08" db="EMBL/GenBank/DDBJ databases">
        <authorList>
            <person name="Newling K."/>
            <person name="Davey J."/>
            <person name="Forrester S."/>
        </authorList>
    </citation>
    <scope>NUCLEOTIDE SEQUENCE [LARGE SCALE GENOMIC DNA]</scope>
    <source>
        <strain evidence="2">Crithidia deanei Carvalho (ATCC PRA-265)</strain>
    </source>
</reference>
<dbReference type="VEuPathDB" id="TriTrypDB:ADEAN_000660200"/>
<organism evidence="1 2">
    <name type="scientific">Angomonas deanei</name>
    <dbReference type="NCBI Taxonomy" id="59799"/>
    <lineage>
        <taxon>Eukaryota</taxon>
        <taxon>Discoba</taxon>
        <taxon>Euglenozoa</taxon>
        <taxon>Kinetoplastea</taxon>
        <taxon>Metakinetoplastina</taxon>
        <taxon>Trypanosomatida</taxon>
        <taxon>Trypanosomatidae</taxon>
        <taxon>Strigomonadinae</taxon>
        <taxon>Angomonas</taxon>
    </lineage>
</organism>
<evidence type="ECO:0000313" key="2">
    <source>
        <dbReference type="Proteomes" id="UP000515908"/>
    </source>
</evidence>
<keyword evidence="2" id="KW-1185">Reference proteome</keyword>
<accession>A0A7G2CI73</accession>
<name>A0A7G2CI73_9TRYP</name>
<dbReference type="AlphaFoldDB" id="A0A7G2CI73"/>
<gene>
    <name evidence="1" type="ORF">ADEAN_000660200</name>
</gene>
<dbReference type="Proteomes" id="UP000515908">
    <property type="component" value="Chromosome 13"/>
</dbReference>